<dbReference type="InterPro" id="IPR037387">
    <property type="entry name" value="PTCD3"/>
</dbReference>
<protein>
    <submittedName>
        <fullName evidence="5">Uncharacterized protein</fullName>
    </submittedName>
</protein>
<dbReference type="PANTHER" id="PTHR16276:SF1">
    <property type="entry name" value="SMALL RIBOSOMAL SUBUNIT PROTEIN MS39"/>
    <property type="match status" value="1"/>
</dbReference>
<comment type="caution">
    <text evidence="5">The sequence shown here is derived from an EMBL/GenBank/DDBJ whole genome shotgun (WGS) entry which is preliminary data.</text>
</comment>
<dbReference type="Proteomes" id="UP001328107">
    <property type="component" value="Unassembled WGS sequence"/>
</dbReference>
<dbReference type="AlphaFoldDB" id="A0AAN5D1E1"/>
<dbReference type="GO" id="GO:0019843">
    <property type="term" value="F:rRNA binding"/>
    <property type="evidence" value="ECO:0007669"/>
    <property type="project" value="InterPro"/>
</dbReference>
<evidence type="ECO:0000313" key="6">
    <source>
        <dbReference type="Proteomes" id="UP001328107"/>
    </source>
</evidence>
<dbReference type="InterPro" id="IPR055063">
    <property type="entry name" value="Rib_mS39_PPR"/>
</dbReference>
<keyword evidence="4" id="KW-0496">Mitochondrion</keyword>
<dbReference type="PANTHER" id="PTHR16276">
    <property type="entry name" value="PENTATRICOPEPTIDE REPEAT DOMAIN-CONTAINING PROTEIN 3"/>
    <property type="match status" value="1"/>
</dbReference>
<comment type="subcellular location">
    <subcellularLocation>
        <location evidence="1">Mitochondrion</location>
    </subcellularLocation>
</comment>
<keyword evidence="6" id="KW-1185">Reference proteome</keyword>
<keyword evidence="2" id="KW-0677">Repeat</keyword>
<keyword evidence="3" id="KW-0809">Transit peptide</keyword>
<evidence type="ECO:0000256" key="1">
    <source>
        <dbReference type="ARBA" id="ARBA00004173"/>
    </source>
</evidence>
<name>A0AAN5D1E1_9BILA</name>
<dbReference type="GO" id="GO:0043024">
    <property type="term" value="F:ribosomal small subunit binding"/>
    <property type="evidence" value="ECO:0007669"/>
    <property type="project" value="InterPro"/>
</dbReference>
<proteinExistence type="predicted"/>
<feature type="non-terminal residue" evidence="5">
    <location>
        <position position="273"/>
    </location>
</feature>
<reference evidence="6" key="1">
    <citation type="submission" date="2022-10" db="EMBL/GenBank/DDBJ databases">
        <title>Genome assembly of Pristionchus species.</title>
        <authorList>
            <person name="Yoshida K."/>
            <person name="Sommer R.J."/>
        </authorList>
    </citation>
    <scope>NUCLEOTIDE SEQUENCE [LARGE SCALE GENOMIC DNA]</scope>
    <source>
        <strain evidence="6">RS5460</strain>
    </source>
</reference>
<evidence type="ECO:0000313" key="5">
    <source>
        <dbReference type="EMBL" id="GMR53844.1"/>
    </source>
</evidence>
<evidence type="ECO:0000256" key="4">
    <source>
        <dbReference type="ARBA" id="ARBA00023128"/>
    </source>
</evidence>
<dbReference type="EMBL" id="BTRK01000005">
    <property type="protein sequence ID" value="GMR53844.1"/>
    <property type="molecule type" value="Genomic_DNA"/>
</dbReference>
<gene>
    <name evidence="5" type="ORF">PMAYCL1PPCAC_24039</name>
</gene>
<sequence length="273" mass="30368">IKMIRPRLLTLRSCKVMGRGSHSSTAATHSLKDIKQMVPAAVKRSRTDVLCALSSTVGKDPTAPHFQFIDDPAMIPSTLNAKRSYFMAKEMGARAARELAIEWPTLFAFDRDEPRLEVFRPRGNADPLQMEAKEENLLPLIESRSVKDACMLYERIRSDGVDISEKAKDSLFALASYYNNEDAPLLEMEEWHGLRNLAFNKSTNWTSGGVGDLVYESLPVSPLRKAILVTALCKHHSTASAERALALYKELVEADAASIPSRTFAAIISISKW</sequence>
<dbReference type="Pfam" id="PF22330">
    <property type="entry name" value="Rib_mS39_PPR"/>
    <property type="match status" value="1"/>
</dbReference>
<feature type="non-terminal residue" evidence="5">
    <location>
        <position position="1"/>
    </location>
</feature>
<organism evidence="5 6">
    <name type="scientific">Pristionchus mayeri</name>
    <dbReference type="NCBI Taxonomy" id="1317129"/>
    <lineage>
        <taxon>Eukaryota</taxon>
        <taxon>Metazoa</taxon>
        <taxon>Ecdysozoa</taxon>
        <taxon>Nematoda</taxon>
        <taxon>Chromadorea</taxon>
        <taxon>Rhabditida</taxon>
        <taxon>Rhabditina</taxon>
        <taxon>Diplogasteromorpha</taxon>
        <taxon>Diplogasteroidea</taxon>
        <taxon>Neodiplogasteridae</taxon>
        <taxon>Pristionchus</taxon>
    </lineage>
</organism>
<dbReference type="GO" id="GO:0032543">
    <property type="term" value="P:mitochondrial translation"/>
    <property type="evidence" value="ECO:0007669"/>
    <property type="project" value="InterPro"/>
</dbReference>
<dbReference type="GO" id="GO:0005739">
    <property type="term" value="C:mitochondrion"/>
    <property type="evidence" value="ECO:0007669"/>
    <property type="project" value="UniProtKB-SubCell"/>
</dbReference>
<evidence type="ECO:0000256" key="3">
    <source>
        <dbReference type="ARBA" id="ARBA00022946"/>
    </source>
</evidence>
<evidence type="ECO:0000256" key="2">
    <source>
        <dbReference type="ARBA" id="ARBA00022737"/>
    </source>
</evidence>
<accession>A0AAN5D1E1</accession>